<dbReference type="EMBL" id="JACGWO010000006">
    <property type="protein sequence ID" value="KAK4424965.1"/>
    <property type="molecule type" value="Genomic_DNA"/>
</dbReference>
<sequence>MLGSGKLQSELYERITERIGKESFWKSFFEKLGEIMDSDSPTDSELGSSVEALSHEFCKALEETYNANWRAKDYISPNCFFYLVERLLILVPHSQGFFFTTKSSFVEYLLCLQSDANPTAGLVTEKRLCPRSIVDFVFTVIRECVYNSRITAEWIKTSYINCNYYYPVLLLRLFVILSLLCLNSEVSFHVLFELLSVPAIRCQLPREFCQAFLRRKKTDNSYVAAVVEAFKVIGDPLVIVATTDNGREFACPDAVFLDLRAFSCRTGILKTLFPSSSKDSYSQLAAIKRDVTESSSIEFPPAVTDQGKSTNMESSMMTSETDANLNIEKGKWNLLINWGLIRELSNATESLKNRNYENLKSLLRRKKLTEQRSNSVEDKMVLCDATSMIDELNQLCSLLVTSEFDVKALSEIGELLKRLEARRPQLDTPLVPSSTQNDPNGCFVSGTMDENTISHSNDSTEVRKREDVAAAVNHPKNQAAESSQGKGKSNKKNKKTRRGRGGRGK</sequence>
<dbReference type="AlphaFoldDB" id="A0AAE1Y7F1"/>
<comment type="caution">
    <text evidence="2">The sequence shown here is derived from an EMBL/GenBank/DDBJ whole genome shotgun (WGS) entry which is preliminary data.</text>
</comment>
<keyword evidence="3" id="KW-1185">Reference proteome</keyword>
<name>A0AAE1Y7F1_9LAMI</name>
<gene>
    <name evidence="2" type="ORF">Salat_1690100</name>
</gene>
<dbReference type="PANTHER" id="PTHR21529:SF4">
    <property type="entry name" value="TPR AND ANKYRIN REPEAT-CONTAINING PROTEIN 1"/>
    <property type="match status" value="1"/>
</dbReference>
<reference evidence="2" key="1">
    <citation type="submission" date="2020-06" db="EMBL/GenBank/DDBJ databases">
        <authorList>
            <person name="Li T."/>
            <person name="Hu X."/>
            <person name="Zhang T."/>
            <person name="Song X."/>
            <person name="Zhang H."/>
            <person name="Dai N."/>
            <person name="Sheng W."/>
            <person name="Hou X."/>
            <person name="Wei L."/>
        </authorList>
    </citation>
    <scope>NUCLEOTIDE SEQUENCE</scope>
    <source>
        <strain evidence="2">3651</strain>
        <tissue evidence="2">Leaf</tissue>
    </source>
</reference>
<dbReference type="PANTHER" id="PTHR21529">
    <property type="entry name" value="MAMMARY TURMOR VIRUS RECEPTOR HOMOLOG 1, 2 MTVR1, 2"/>
    <property type="match status" value="1"/>
</dbReference>
<evidence type="ECO:0000313" key="3">
    <source>
        <dbReference type="Proteomes" id="UP001293254"/>
    </source>
</evidence>
<protein>
    <submittedName>
        <fullName evidence="2">Uncharacterized protein</fullName>
    </submittedName>
</protein>
<evidence type="ECO:0000256" key="1">
    <source>
        <dbReference type="SAM" id="MobiDB-lite"/>
    </source>
</evidence>
<organism evidence="2 3">
    <name type="scientific">Sesamum alatum</name>
    <dbReference type="NCBI Taxonomy" id="300844"/>
    <lineage>
        <taxon>Eukaryota</taxon>
        <taxon>Viridiplantae</taxon>
        <taxon>Streptophyta</taxon>
        <taxon>Embryophyta</taxon>
        <taxon>Tracheophyta</taxon>
        <taxon>Spermatophyta</taxon>
        <taxon>Magnoliopsida</taxon>
        <taxon>eudicotyledons</taxon>
        <taxon>Gunneridae</taxon>
        <taxon>Pentapetalae</taxon>
        <taxon>asterids</taxon>
        <taxon>lamiids</taxon>
        <taxon>Lamiales</taxon>
        <taxon>Pedaliaceae</taxon>
        <taxon>Sesamum</taxon>
    </lineage>
</organism>
<feature type="compositionally biased region" description="Basic and acidic residues" evidence="1">
    <location>
        <begin position="458"/>
        <end position="468"/>
    </location>
</feature>
<feature type="region of interest" description="Disordered" evidence="1">
    <location>
        <begin position="427"/>
        <end position="505"/>
    </location>
</feature>
<accession>A0AAE1Y7F1</accession>
<evidence type="ECO:0000313" key="2">
    <source>
        <dbReference type="EMBL" id="KAK4424965.1"/>
    </source>
</evidence>
<feature type="compositionally biased region" description="Polar residues" evidence="1">
    <location>
        <begin position="475"/>
        <end position="484"/>
    </location>
</feature>
<feature type="compositionally biased region" description="Polar residues" evidence="1">
    <location>
        <begin position="448"/>
        <end position="457"/>
    </location>
</feature>
<proteinExistence type="predicted"/>
<dbReference type="InterPro" id="IPR039904">
    <property type="entry name" value="TRANK1"/>
</dbReference>
<dbReference type="Proteomes" id="UP001293254">
    <property type="component" value="Unassembled WGS sequence"/>
</dbReference>
<reference evidence="2" key="2">
    <citation type="journal article" date="2024" name="Plant">
        <title>Genomic evolution and insights into agronomic trait innovations of Sesamum species.</title>
        <authorList>
            <person name="Miao H."/>
            <person name="Wang L."/>
            <person name="Qu L."/>
            <person name="Liu H."/>
            <person name="Sun Y."/>
            <person name="Le M."/>
            <person name="Wang Q."/>
            <person name="Wei S."/>
            <person name="Zheng Y."/>
            <person name="Lin W."/>
            <person name="Duan Y."/>
            <person name="Cao H."/>
            <person name="Xiong S."/>
            <person name="Wang X."/>
            <person name="Wei L."/>
            <person name="Li C."/>
            <person name="Ma Q."/>
            <person name="Ju M."/>
            <person name="Zhao R."/>
            <person name="Li G."/>
            <person name="Mu C."/>
            <person name="Tian Q."/>
            <person name="Mei H."/>
            <person name="Zhang T."/>
            <person name="Gao T."/>
            <person name="Zhang H."/>
        </authorList>
    </citation>
    <scope>NUCLEOTIDE SEQUENCE</scope>
    <source>
        <strain evidence="2">3651</strain>
    </source>
</reference>
<feature type="compositionally biased region" description="Basic residues" evidence="1">
    <location>
        <begin position="488"/>
        <end position="505"/>
    </location>
</feature>